<dbReference type="Proteomes" id="UP000265160">
    <property type="component" value="LG1"/>
</dbReference>
<organism evidence="11 12">
    <name type="scientific">Maylandia zebra</name>
    <name type="common">zebra mbuna</name>
    <dbReference type="NCBI Taxonomy" id="106582"/>
    <lineage>
        <taxon>Eukaryota</taxon>
        <taxon>Metazoa</taxon>
        <taxon>Chordata</taxon>
        <taxon>Craniata</taxon>
        <taxon>Vertebrata</taxon>
        <taxon>Euteleostomi</taxon>
        <taxon>Actinopterygii</taxon>
        <taxon>Neopterygii</taxon>
        <taxon>Teleostei</taxon>
        <taxon>Neoteleostei</taxon>
        <taxon>Acanthomorphata</taxon>
        <taxon>Ovalentaria</taxon>
        <taxon>Cichlomorphae</taxon>
        <taxon>Cichliformes</taxon>
        <taxon>Cichlidae</taxon>
        <taxon>African cichlids</taxon>
        <taxon>Pseudocrenilabrinae</taxon>
        <taxon>Haplochromini</taxon>
        <taxon>Maylandia</taxon>
        <taxon>Maylandia zebra complex</taxon>
    </lineage>
</organism>
<evidence type="ECO:0000256" key="3">
    <source>
        <dbReference type="ARBA" id="ARBA00022723"/>
    </source>
</evidence>
<dbReference type="AlphaFoldDB" id="A0A3P9BZA0"/>
<keyword evidence="8" id="KW-0539">Nucleus</keyword>
<reference evidence="11" key="3">
    <citation type="submission" date="2025-09" db="UniProtKB">
        <authorList>
            <consortium name="Ensembl"/>
        </authorList>
    </citation>
    <scope>IDENTIFICATION</scope>
</reference>
<evidence type="ECO:0000256" key="5">
    <source>
        <dbReference type="ARBA" id="ARBA00022771"/>
    </source>
</evidence>
<evidence type="ECO:0000256" key="1">
    <source>
        <dbReference type="ARBA" id="ARBA00004123"/>
    </source>
</evidence>
<dbReference type="Pfam" id="PF00096">
    <property type="entry name" value="zf-C2H2"/>
    <property type="match status" value="2"/>
</dbReference>
<keyword evidence="12" id="KW-1185">Reference proteome</keyword>
<evidence type="ECO:0000256" key="9">
    <source>
        <dbReference type="PROSITE-ProRule" id="PRU00042"/>
    </source>
</evidence>
<feature type="domain" description="C2H2-type" evidence="10">
    <location>
        <begin position="27"/>
        <end position="54"/>
    </location>
</feature>
<evidence type="ECO:0000313" key="12">
    <source>
        <dbReference type="Proteomes" id="UP000265160"/>
    </source>
</evidence>
<dbReference type="InterPro" id="IPR036236">
    <property type="entry name" value="Znf_C2H2_sf"/>
</dbReference>
<dbReference type="GeneTree" id="ENSGT01150000286953"/>
<evidence type="ECO:0000313" key="11">
    <source>
        <dbReference type="Ensembl" id="ENSMZEP00005015234.1"/>
    </source>
</evidence>
<dbReference type="FunFam" id="3.30.160.60:FF:001235">
    <property type="entry name" value="Si:ch211-119o8.6"/>
    <property type="match status" value="1"/>
</dbReference>
<dbReference type="PANTHER" id="PTHR24394">
    <property type="entry name" value="ZINC FINGER PROTEIN"/>
    <property type="match status" value="1"/>
</dbReference>
<keyword evidence="4" id="KW-0677">Repeat</keyword>
<sequence length="82" mass="9443">MIFPINIFVKRHSGVNSKREEKSEKPHSCSVCGKSFIQRSYLQTHMNSHSGQKPYSCTACGKRFIRRSHLIIHMNTHTGKNI</sequence>
<keyword evidence="5 9" id="KW-0863">Zinc-finger</keyword>
<evidence type="ECO:0000256" key="6">
    <source>
        <dbReference type="ARBA" id="ARBA00022833"/>
    </source>
</evidence>
<comment type="subcellular location">
    <subcellularLocation>
        <location evidence="1">Nucleus</location>
    </subcellularLocation>
</comment>
<name>A0A3P9BZA0_9CICH</name>
<keyword evidence="6" id="KW-0862">Zinc</keyword>
<evidence type="ECO:0000256" key="7">
    <source>
        <dbReference type="ARBA" id="ARBA00023125"/>
    </source>
</evidence>
<dbReference type="InterPro" id="IPR013087">
    <property type="entry name" value="Znf_C2H2_type"/>
</dbReference>
<reference evidence="11 12" key="1">
    <citation type="journal article" date="2014" name="Nature">
        <title>The genomic substrate for adaptive radiation in African cichlid fish.</title>
        <authorList>
            <person name="Brawand D."/>
            <person name="Wagner C.E."/>
            <person name="Li Y.I."/>
            <person name="Malinsky M."/>
            <person name="Keller I."/>
            <person name="Fan S."/>
            <person name="Simakov O."/>
            <person name="Ng A.Y."/>
            <person name="Lim Z.W."/>
            <person name="Bezault E."/>
            <person name="Turner-Maier J."/>
            <person name="Johnson J."/>
            <person name="Alcazar R."/>
            <person name="Noh H.J."/>
            <person name="Russell P."/>
            <person name="Aken B."/>
            <person name="Alfoldi J."/>
            <person name="Amemiya C."/>
            <person name="Azzouzi N."/>
            <person name="Baroiller J.F."/>
            <person name="Barloy-Hubler F."/>
            <person name="Berlin A."/>
            <person name="Bloomquist R."/>
            <person name="Carleton K.L."/>
            <person name="Conte M.A."/>
            <person name="D'Cotta H."/>
            <person name="Eshel O."/>
            <person name="Gaffney L."/>
            <person name="Galibert F."/>
            <person name="Gante H.F."/>
            <person name="Gnerre S."/>
            <person name="Greuter L."/>
            <person name="Guyon R."/>
            <person name="Haddad N.S."/>
            <person name="Haerty W."/>
            <person name="Harris R.M."/>
            <person name="Hofmann H.A."/>
            <person name="Hourlier T."/>
            <person name="Hulata G."/>
            <person name="Jaffe D.B."/>
            <person name="Lara M."/>
            <person name="Lee A.P."/>
            <person name="MacCallum I."/>
            <person name="Mwaiko S."/>
            <person name="Nikaido M."/>
            <person name="Nishihara H."/>
            <person name="Ozouf-Costaz C."/>
            <person name="Penman D.J."/>
            <person name="Przybylski D."/>
            <person name="Rakotomanga M."/>
            <person name="Renn S.C.P."/>
            <person name="Ribeiro F.J."/>
            <person name="Ron M."/>
            <person name="Salzburger W."/>
            <person name="Sanchez-Pulido L."/>
            <person name="Santos M.E."/>
            <person name="Searle S."/>
            <person name="Sharpe T."/>
            <person name="Swofford R."/>
            <person name="Tan F.J."/>
            <person name="Williams L."/>
            <person name="Young S."/>
            <person name="Yin S."/>
            <person name="Okada N."/>
            <person name="Kocher T.D."/>
            <person name="Miska E.A."/>
            <person name="Lander E.S."/>
            <person name="Venkatesh B."/>
            <person name="Fernald R.D."/>
            <person name="Meyer A."/>
            <person name="Ponting C.P."/>
            <person name="Streelman J.T."/>
            <person name="Lindblad-Toh K."/>
            <person name="Seehausen O."/>
            <person name="Di Palma F."/>
        </authorList>
    </citation>
    <scope>NUCLEOTIDE SEQUENCE</scope>
</reference>
<reference evidence="11" key="2">
    <citation type="submission" date="2025-08" db="UniProtKB">
        <authorList>
            <consortium name="Ensembl"/>
        </authorList>
    </citation>
    <scope>IDENTIFICATION</scope>
</reference>
<evidence type="ECO:0000256" key="4">
    <source>
        <dbReference type="ARBA" id="ARBA00022737"/>
    </source>
</evidence>
<dbReference type="GO" id="GO:0003677">
    <property type="term" value="F:DNA binding"/>
    <property type="evidence" value="ECO:0007669"/>
    <property type="project" value="UniProtKB-KW"/>
</dbReference>
<dbReference type="GO" id="GO:0000981">
    <property type="term" value="F:DNA-binding transcription factor activity, RNA polymerase II-specific"/>
    <property type="evidence" value="ECO:0007669"/>
    <property type="project" value="TreeGrafter"/>
</dbReference>
<comment type="similarity">
    <text evidence="2">Belongs to the krueppel C2H2-type zinc-finger protein family.</text>
</comment>
<dbReference type="Ensembl" id="ENSMZET00005015727.1">
    <property type="protein sequence ID" value="ENSMZEP00005015234.1"/>
    <property type="gene ID" value="ENSMZEG00005011431.1"/>
</dbReference>
<dbReference type="GO" id="GO:0008270">
    <property type="term" value="F:zinc ion binding"/>
    <property type="evidence" value="ECO:0007669"/>
    <property type="project" value="UniProtKB-KW"/>
</dbReference>
<dbReference type="PROSITE" id="PS00028">
    <property type="entry name" value="ZINC_FINGER_C2H2_1"/>
    <property type="match status" value="2"/>
</dbReference>
<evidence type="ECO:0000256" key="2">
    <source>
        <dbReference type="ARBA" id="ARBA00006991"/>
    </source>
</evidence>
<feature type="domain" description="C2H2-type" evidence="10">
    <location>
        <begin position="55"/>
        <end position="82"/>
    </location>
</feature>
<dbReference type="Gene3D" id="3.30.160.60">
    <property type="entry name" value="Classic Zinc Finger"/>
    <property type="match status" value="2"/>
</dbReference>
<dbReference type="PROSITE" id="PS50157">
    <property type="entry name" value="ZINC_FINGER_C2H2_2"/>
    <property type="match status" value="2"/>
</dbReference>
<evidence type="ECO:0000256" key="8">
    <source>
        <dbReference type="ARBA" id="ARBA00023242"/>
    </source>
</evidence>
<evidence type="ECO:0000259" key="10">
    <source>
        <dbReference type="PROSITE" id="PS50157"/>
    </source>
</evidence>
<dbReference type="SUPFAM" id="SSF57667">
    <property type="entry name" value="beta-beta-alpha zinc fingers"/>
    <property type="match status" value="1"/>
</dbReference>
<proteinExistence type="inferred from homology"/>
<keyword evidence="7" id="KW-0238">DNA-binding</keyword>
<dbReference type="FunFam" id="3.30.160.60:FF:000417">
    <property type="entry name" value="Zinc finger protein"/>
    <property type="match status" value="1"/>
</dbReference>
<protein>
    <submittedName>
        <fullName evidence="11">Zinc finger protein 2 homolog</fullName>
    </submittedName>
</protein>
<keyword evidence="3" id="KW-0479">Metal-binding</keyword>
<dbReference type="PANTHER" id="PTHR24394:SF29">
    <property type="entry name" value="MYONEURIN"/>
    <property type="match status" value="1"/>
</dbReference>
<accession>A0A3P9BZA0</accession>
<dbReference type="GO" id="GO:0005634">
    <property type="term" value="C:nucleus"/>
    <property type="evidence" value="ECO:0007669"/>
    <property type="project" value="UniProtKB-SubCell"/>
</dbReference>
<dbReference type="SMART" id="SM00355">
    <property type="entry name" value="ZnF_C2H2"/>
    <property type="match status" value="2"/>
</dbReference>